<evidence type="ECO:0000313" key="2">
    <source>
        <dbReference type="EMBL" id="MBP0616900.1"/>
    </source>
</evidence>
<dbReference type="EMBL" id="JAGJCF010000011">
    <property type="protein sequence ID" value="MBP0616900.1"/>
    <property type="molecule type" value="Genomic_DNA"/>
</dbReference>
<dbReference type="Proteomes" id="UP000678276">
    <property type="component" value="Unassembled WGS sequence"/>
</dbReference>
<keyword evidence="3" id="KW-1185">Reference proteome</keyword>
<feature type="region of interest" description="Disordered" evidence="1">
    <location>
        <begin position="1"/>
        <end position="26"/>
    </location>
</feature>
<evidence type="ECO:0000256" key="1">
    <source>
        <dbReference type="SAM" id="MobiDB-lite"/>
    </source>
</evidence>
<sequence length="50" mass="5293">MAGHRNRAALFAAQAMPPGPQNGDKPAELEVGFEALLEVSTIKTIVHNHG</sequence>
<accession>A0ABS4BJI6</accession>
<gene>
    <name evidence="2" type="ORF">J6595_15040</name>
</gene>
<reference evidence="2 3" key="1">
    <citation type="submission" date="2021-04" db="EMBL/GenBank/DDBJ databases">
        <title>Whole genome sequence of Jiella sp. KSK16Y-1.</title>
        <authorList>
            <person name="Tuo L."/>
        </authorList>
    </citation>
    <scope>NUCLEOTIDE SEQUENCE [LARGE SCALE GENOMIC DNA]</scope>
    <source>
        <strain evidence="2 3">KSK16Y-1</strain>
    </source>
</reference>
<comment type="caution">
    <text evidence="2">The sequence shown here is derived from an EMBL/GenBank/DDBJ whole genome shotgun (WGS) entry which is preliminary data.</text>
</comment>
<evidence type="ECO:0000313" key="3">
    <source>
        <dbReference type="Proteomes" id="UP000678276"/>
    </source>
</evidence>
<name>A0ABS4BJI6_9HYPH</name>
<organism evidence="2 3">
    <name type="scientific">Jiella mangrovi</name>
    <dbReference type="NCBI Taxonomy" id="2821407"/>
    <lineage>
        <taxon>Bacteria</taxon>
        <taxon>Pseudomonadati</taxon>
        <taxon>Pseudomonadota</taxon>
        <taxon>Alphaproteobacteria</taxon>
        <taxon>Hyphomicrobiales</taxon>
        <taxon>Aurantimonadaceae</taxon>
        <taxon>Jiella</taxon>
    </lineage>
</organism>
<protein>
    <submittedName>
        <fullName evidence="2">Uncharacterized protein</fullName>
    </submittedName>
</protein>
<proteinExistence type="predicted"/>
<dbReference type="RefSeq" id="WP_209595392.1">
    <property type="nucleotide sequence ID" value="NZ_JAGJCF010000011.1"/>
</dbReference>